<comment type="caution">
    <text evidence="2">The sequence shown here is derived from an EMBL/GenBank/DDBJ whole genome shotgun (WGS) entry which is preliminary data.</text>
</comment>
<sequence length="711" mass="81093">LPPLYPEHFAYEDSLLQHHTPPRLGTQRKYIHWANHVHLLGFNNHLEEYLLNAHLAYVTNRSFVAYEYTWNPNFESEPYSEWFGRKIPSRVPESVLIGGWLGGVVRQDLSAEHEGTVWDTTPVSRPYFEETCPTEERVYLSVGEVMDTMMDEVLDVKRYPELAGKRIKEYSDGMQLLQAWKARLEKEDVRDVRCLELQKDSGHAFDFWLFGSPALHALWPSLVESPVLQHWSFSPLIYEAFRRNTADLGLLGVNVKSIVGLEGWSPRAHDEQGLASFSAGVVDGIEYDEYGYPPYPGERPKLPIYTQPAGAETVVFDNLHNGNGNVTFGQGRVKVLPYPRTPQPRPDDESGDGMLPVLAMHLRRGDFEEHCRNLAAWGSSFMGFVSFKEFEERDGFRPPQVVAPVKPVEGANSDVAGQGDHEQDDLRRRGEEGSDHIAETLSTHGKIQLNVPTVGEVTTQTTFTGHRFDDASTVESEEQRYTLMARHCYPDNQQIVSRVRDIVKDWVARRWILFLEKHEREIAGKRDENEGVYEEGLARWKKEMLSKLKAVYIMTNGRKEWAEALRMALRGLDEEGNADGLSRWDFKVVVNIEVHREGMGVKTKRRTLEWTVDEWPWDVDHLARASADTQPTGWEGGVEGGETSQRRNSILITTARDLELTLEEKYVAQAVDMYIGQRAEIFVGNGFSSMTANVAMLRKKGGLDPLQTRFW</sequence>
<feature type="non-terminal residue" evidence="2">
    <location>
        <position position="1"/>
    </location>
</feature>
<proteinExistence type="predicted"/>
<feature type="compositionally biased region" description="Basic and acidic residues" evidence="1">
    <location>
        <begin position="419"/>
        <end position="431"/>
    </location>
</feature>
<evidence type="ECO:0000313" key="3">
    <source>
        <dbReference type="Proteomes" id="UP000298030"/>
    </source>
</evidence>
<dbReference type="STRING" id="71717.A0A4Y7TGJ4"/>
<evidence type="ECO:0000256" key="1">
    <source>
        <dbReference type="SAM" id="MobiDB-lite"/>
    </source>
</evidence>
<dbReference type="Gene3D" id="3.40.50.11350">
    <property type="match status" value="1"/>
</dbReference>
<keyword evidence="3" id="KW-1185">Reference proteome</keyword>
<name>A0A4Y7TGJ4_COPMI</name>
<protein>
    <submittedName>
        <fullName evidence="2">Uncharacterized protein</fullName>
    </submittedName>
</protein>
<evidence type="ECO:0000313" key="2">
    <source>
        <dbReference type="EMBL" id="TEB33094.1"/>
    </source>
</evidence>
<reference evidence="2 3" key="1">
    <citation type="journal article" date="2019" name="Nat. Ecol. Evol.">
        <title>Megaphylogeny resolves global patterns of mushroom evolution.</title>
        <authorList>
            <person name="Varga T."/>
            <person name="Krizsan K."/>
            <person name="Foldi C."/>
            <person name="Dima B."/>
            <person name="Sanchez-Garcia M."/>
            <person name="Sanchez-Ramirez S."/>
            <person name="Szollosi G.J."/>
            <person name="Szarkandi J.G."/>
            <person name="Papp V."/>
            <person name="Albert L."/>
            <person name="Andreopoulos W."/>
            <person name="Angelini C."/>
            <person name="Antonin V."/>
            <person name="Barry K.W."/>
            <person name="Bougher N.L."/>
            <person name="Buchanan P."/>
            <person name="Buyck B."/>
            <person name="Bense V."/>
            <person name="Catcheside P."/>
            <person name="Chovatia M."/>
            <person name="Cooper J."/>
            <person name="Damon W."/>
            <person name="Desjardin D."/>
            <person name="Finy P."/>
            <person name="Geml J."/>
            <person name="Haridas S."/>
            <person name="Hughes K."/>
            <person name="Justo A."/>
            <person name="Karasinski D."/>
            <person name="Kautmanova I."/>
            <person name="Kiss B."/>
            <person name="Kocsube S."/>
            <person name="Kotiranta H."/>
            <person name="LaButti K.M."/>
            <person name="Lechner B.E."/>
            <person name="Liimatainen K."/>
            <person name="Lipzen A."/>
            <person name="Lukacs Z."/>
            <person name="Mihaltcheva S."/>
            <person name="Morgado L.N."/>
            <person name="Niskanen T."/>
            <person name="Noordeloos M.E."/>
            <person name="Ohm R.A."/>
            <person name="Ortiz-Santana B."/>
            <person name="Ovrebo C."/>
            <person name="Racz N."/>
            <person name="Riley R."/>
            <person name="Savchenko A."/>
            <person name="Shiryaev A."/>
            <person name="Soop K."/>
            <person name="Spirin V."/>
            <person name="Szebenyi C."/>
            <person name="Tomsovsky M."/>
            <person name="Tulloss R.E."/>
            <person name="Uehling J."/>
            <person name="Grigoriev I.V."/>
            <person name="Vagvolgyi C."/>
            <person name="Papp T."/>
            <person name="Martin F.M."/>
            <person name="Miettinen O."/>
            <person name="Hibbett D.S."/>
            <person name="Nagy L.G."/>
        </authorList>
    </citation>
    <scope>NUCLEOTIDE SEQUENCE [LARGE SCALE GENOMIC DNA]</scope>
    <source>
        <strain evidence="2 3">FP101781</strain>
    </source>
</reference>
<feature type="region of interest" description="Disordered" evidence="1">
    <location>
        <begin position="408"/>
        <end position="431"/>
    </location>
</feature>
<dbReference type="OrthoDB" id="2559662at2759"/>
<dbReference type="AlphaFoldDB" id="A0A4Y7TGJ4"/>
<dbReference type="Proteomes" id="UP000298030">
    <property type="component" value="Unassembled WGS sequence"/>
</dbReference>
<dbReference type="EMBL" id="QPFP01000013">
    <property type="protein sequence ID" value="TEB33094.1"/>
    <property type="molecule type" value="Genomic_DNA"/>
</dbReference>
<feature type="non-terminal residue" evidence="2">
    <location>
        <position position="711"/>
    </location>
</feature>
<organism evidence="2 3">
    <name type="scientific">Coprinellus micaceus</name>
    <name type="common">Glistening ink-cap mushroom</name>
    <name type="synonym">Coprinus micaceus</name>
    <dbReference type="NCBI Taxonomy" id="71717"/>
    <lineage>
        <taxon>Eukaryota</taxon>
        <taxon>Fungi</taxon>
        <taxon>Dikarya</taxon>
        <taxon>Basidiomycota</taxon>
        <taxon>Agaricomycotina</taxon>
        <taxon>Agaricomycetes</taxon>
        <taxon>Agaricomycetidae</taxon>
        <taxon>Agaricales</taxon>
        <taxon>Agaricineae</taxon>
        <taxon>Psathyrellaceae</taxon>
        <taxon>Coprinellus</taxon>
    </lineage>
</organism>
<gene>
    <name evidence="2" type="ORF">FA13DRAFT_1577213</name>
</gene>
<accession>A0A4Y7TGJ4</accession>